<accession>M9R5K8</accession>
<evidence type="ECO:0008006" key="4">
    <source>
        <dbReference type="Google" id="ProtNLM"/>
    </source>
</evidence>
<reference evidence="2 3" key="1">
    <citation type="journal article" date="2013" name="PLoS ONE">
        <title>Poles Apart: Arctic and Antarctic Octadecabacter strains Share High Genome Plasticity and a New Type of Xanthorhodopsin.</title>
        <authorList>
            <person name="Vollmers J."/>
            <person name="Voget S."/>
            <person name="Dietrich S."/>
            <person name="Gollnow K."/>
            <person name="Smits M."/>
            <person name="Meyer K."/>
            <person name="Brinkhoff T."/>
            <person name="Simon M."/>
            <person name="Daniel R."/>
        </authorList>
    </citation>
    <scope>NUCLEOTIDE SEQUENCE [LARGE SCALE GENOMIC DNA]</scope>
    <source>
        <strain evidence="2 3">307</strain>
    </source>
</reference>
<evidence type="ECO:0000313" key="2">
    <source>
        <dbReference type="EMBL" id="AGI67063.1"/>
    </source>
</evidence>
<dbReference type="PROSITE" id="PS51257">
    <property type="entry name" value="PROKAR_LIPOPROTEIN"/>
    <property type="match status" value="1"/>
</dbReference>
<dbReference type="KEGG" id="oat:OAN307_c13820"/>
<gene>
    <name evidence="2" type="ORF">OAN307_c13820</name>
</gene>
<keyword evidence="3" id="KW-1185">Reference proteome</keyword>
<protein>
    <recommendedName>
        <fullName evidence="4">DUF2147 family protein</fullName>
    </recommendedName>
</protein>
<evidence type="ECO:0000313" key="3">
    <source>
        <dbReference type="Proteomes" id="UP000005307"/>
    </source>
</evidence>
<proteinExistence type="predicted"/>
<name>M9R5K8_9RHOB</name>
<feature type="signal peptide" evidence="1">
    <location>
        <begin position="1"/>
        <end position="23"/>
    </location>
</feature>
<dbReference type="Proteomes" id="UP000005307">
    <property type="component" value="Chromosome"/>
</dbReference>
<dbReference type="OrthoDB" id="9822643at2"/>
<sequence>MFRITLGASRAIAVVFSFNMVVACTMTQDPPAETFGDPIEGVWLLGDELSPINIAPCSNDKDDGLCGTLMQVSEGDDAWSSQSNAEWWQEGPTPTVTQLRPTEVEGEYVGFIYNSDIAETLHLQLVLANDRTIEAVVYFGANLDEAVDMAIGAAFSPVQIVDLAWYLTRAGVGKTWLSSDQTWRRPTSG</sequence>
<feature type="chain" id="PRO_5004102290" description="DUF2147 family protein" evidence="1">
    <location>
        <begin position="24"/>
        <end position="189"/>
    </location>
</feature>
<dbReference type="STRING" id="391626.OAN307_c13820"/>
<keyword evidence="1" id="KW-0732">Signal</keyword>
<dbReference type="RefSeq" id="WP_015499100.1">
    <property type="nucleotide sequence ID" value="NC_020911.1"/>
</dbReference>
<dbReference type="EMBL" id="CP003740">
    <property type="protein sequence ID" value="AGI67063.1"/>
    <property type="molecule type" value="Genomic_DNA"/>
</dbReference>
<evidence type="ECO:0000256" key="1">
    <source>
        <dbReference type="SAM" id="SignalP"/>
    </source>
</evidence>
<organism evidence="2 3">
    <name type="scientific">Octadecabacter antarcticus 307</name>
    <dbReference type="NCBI Taxonomy" id="391626"/>
    <lineage>
        <taxon>Bacteria</taxon>
        <taxon>Pseudomonadati</taxon>
        <taxon>Pseudomonadota</taxon>
        <taxon>Alphaproteobacteria</taxon>
        <taxon>Rhodobacterales</taxon>
        <taxon>Roseobacteraceae</taxon>
        <taxon>Octadecabacter</taxon>
    </lineage>
</organism>
<dbReference type="HOGENOM" id="CLU_1433182_0_0_5"/>
<dbReference type="AlphaFoldDB" id="M9R5K8"/>